<dbReference type="RefSeq" id="WP_057910764.1">
    <property type="nucleotide sequence ID" value="NZ_AZGK01000006.1"/>
</dbReference>
<dbReference type="PATRIC" id="fig|1423784.4.peg.2067"/>
<evidence type="ECO:0000313" key="3">
    <source>
        <dbReference type="Proteomes" id="UP000051957"/>
    </source>
</evidence>
<reference evidence="2 3" key="1">
    <citation type="journal article" date="2015" name="Genome Announc.">
        <title>Expanding the biotechnology potential of lactobacilli through comparative genomics of 213 strains and associated genera.</title>
        <authorList>
            <person name="Sun Z."/>
            <person name="Harris H.M."/>
            <person name="McCann A."/>
            <person name="Guo C."/>
            <person name="Argimon S."/>
            <person name="Zhang W."/>
            <person name="Yang X."/>
            <person name="Jeffery I.B."/>
            <person name="Cooney J.C."/>
            <person name="Kagawa T.F."/>
            <person name="Liu W."/>
            <person name="Song Y."/>
            <person name="Salvetti E."/>
            <person name="Wrobel A."/>
            <person name="Rasinkangas P."/>
            <person name="Parkhill J."/>
            <person name="Rea M.C."/>
            <person name="O'Sullivan O."/>
            <person name="Ritari J."/>
            <person name="Douillard F.P."/>
            <person name="Paul Ross R."/>
            <person name="Yang R."/>
            <person name="Briner A.E."/>
            <person name="Felis G.E."/>
            <person name="de Vos W.M."/>
            <person name="Barrangou R."/>
            <person name="Klaenhammer T.R."/>
            <person name="Caufield P.W."/>
            <person name="Cui Y."/>
            <person name="Zhang H."/>
            <person name="O'Toole P.W."/>
        </authorList>
    </citation>
    <scope>NUCLEOTIDE SEQUENCE [LARGE SCALE GENOMIC DNA]</scope>
    <source>
        <strain evidence="2 3">DSM 5707</strain>
    </source>
</reference>
<proteinExistence type="predicted"/>
<sequence length="241" mass="27188">MDRVGLKLEAKRIVSSHFPFFILLFLPVIIIQIGYAAAYTMNPLDPNEIMTEANQIAAGTARLGSNELMNVYLLSTIISIITGLLLSGMMFVCIDIIRNKTKFDQPVTKSFTILNNGQYFMGAIVIGILTTVLTLLWSILLIVPGIIKGFAYSQALNIYRDSVDAGKPIGYLEAITRSRQLMAGHKMDYFVMQLSFIGWYILNSFTYGILLIWLQPYFQLSFANFYVKISQQQTLNERAPK</sequence>
<dbReference type="EMBL" id="AZGK01000006">
    <property type="protein sequence ID" value="KRM46449.1"/>
    <property type="molecule type" value="Genomic_DNA"/>
</dbReference>
<dbReference type="Proteomes" id="UP000051957">
    <property type="component" value="Unassembled WGS sequence"/>
</dbReference>
<keyword evidence="1" id="KW-0812">Transmembrane</keyword>
<evidence type="ECO:0000313" key="2">
    <source>
        <dbReference type="EMBL" id="KRM46449.1"/>
    </source>
</evidence>
<gene>
    <name evidence="2" type="ORF">FC51_GL002025</name>
</gene>
<feature type="transmembrane region" description="Helical" evidence="1">
    <location>
        <begin position="72"/>
        <end position="98"/>
    </location>
</feature>
<name>A0A0R1YVR2_9LACO</name>
<protein>
    <recommendedName>
        <fullName evidence="4">Integral membrane protein</fullName>
    </recommendedName>
</protein>
<dbReference type="AlphaFoldDB" id="A0A0R1YVR2"/>
<organism evidence="2 3">
    <name type="scientific">Lentilactobacillus parabuchneri DSM 5707 = NBRC 107865</name>
    <dbReference type="NCBI Taxonomy" id="1423784"/>
    <lineage>
        <taxon>Bacteria</taxon>
        <taxon>Bacillati</taxon>
        <taxon>Bacillota</taxon>
        <taxon>Bacilli</taxon>
        <taxon>Lactobacillales</taxon>
        <taxon>Lactobacillaceae</taxon>
        <taxon>Lentilactobacillus</taxon>
    </lineage>
</organism>
<feature type="transmembrane region" description="Helical" evidence="1">
    <location>
        <begin position="20"/>
        <end position="41"/>
    </location>
</feature>
<keyword evidence="1" id="KW-1133">Transmembrane helix</keyword>
<dbReference type="PANTHER" id="PTHR40076:SF1">
    <property type="entry name" value="MEMBRANE PROTEIN"/>
    <property type="match status" value="1"/>
</dbReference>
<dbReference type="PANTHER" id="PTHR40076">
    <property type="entry name" value="MEMBRANE PROTEIN-RELATED"/>
    <property type="match status" value="1"/>
</dbReference>
<dbReference type="Pfam" id="PF06161">
    <property type="entry name" value="DUF975"/>
    <property type="match status" value="1"/>
</dbReference>
<comment type="caution">
    <text evidence="2">The sequence shown here is derived from an EMBL/GenBank/DDBJ whole genome shotgun (WGS) entry which is preliminary data.</text>
</comment>
<feature type="transmembrane region" description="Helical" evidence="1">
    <location>
        <begin position="190"/>
        <end position="214"/>
    </location>
</feature>
<evidence type="ECO:0008006" key="4">
    <source>
        <dbReference type="Google" id="ProtNLM"/>
    </source>
</evidence>
<dbReference type="GeneID" id="69802119"/>
<dbReference type="InterPro" id="IPR010380">
    <property type="entry name" value="DUF975"/>
</dbReference>
<evidence type="ECO:0000256" key="1">
    <source>
        <dbReference type="SAM" id="Phobius"/>
    </source>
</evidence>
<feature type="transmembrane region" description="Helical" evidence="1">
    <location>
        <begin position="119"/>
        <end position="147"/>
    </location>
</feature>
<accession>A0A0R1YVR2</accession>
<keyword evidence="1" id="KW-0472">Membrane</keyword>